<reference evidence="2 3" key="1">
    <citation type="submission" date="2015-01" db="EMBL/GenBank/DDBJ databases">
        <title>The Genome Sequence of Capronia semiimmersa CBS27337.</title>
        <authorList>
            <consortium name="The Broad Institute Genomics Platform"/>
            <person name="Cuomo C."/>
            <person name="de Hoog S."/>
            <person name="Gorbushina A."/>
            <person name="Stielow B."/>
            <person name="Teixiera M."/>
            <person name="Abouelleil A."/>
            <person name="Chapman S.B."/>
            <person name="Priest M."/>
            <person name="Young S.K."/>
            <person name="Wortman J."/>
            <person name="Nusbaum C."/>
            <person name="Birren B."/>
        </authorList>
    </citation>
    <scope>NUCLEOTIDE SEQUENCE [LARGE SCALE GENOMIC DNA]</scope>
    <source>
        <strain evidence="2 3">CBS 27337</strain>
    </source>
</reference>
<dbReference type="EMBL" id="KN846956">
    <property type="protein sequence ID" value="KIW72141.1"/>
    <property type="molecule type" value="Genomic_DNA"/>
</dbReference>
<evidence type="ECO:0000313" key="2">
    <source>
        <dbReference type="EMBL" id="KIW72141.1"/>
    </source>
</evidence>
<evidence type="ECO:0000313" key="3">
    <source>
        <dbReference type="Proteomes" id="UP000054266"/>
    </source>
</evidence>
<evidence type="ECO:0000256" key="1">
    <source>
        <dbReference type="SAM" id="MobiDB-lite"/>
    </source>
</evidence>
<accession>A0A0D2D3N9</accession>
<dbReference type="Proteomes" id="UP000054266">
    <property type="component" value="Unassembled WGS sequence"/>
</dbReference>
<name>A0A0D2D3N9_9EURO</name>
<dbReference type="AlphaFoldDB" id="A0A0D2D3N9"/>
<gene>
    <name evidence="2" type="ORF">PV04_00361</name>
</gene>
<dbReference type="HOGENOM" id="CLU_2209710_0_0_1"/>
<organism evidence="2 3">
    <name type="scientific">Phialophora macrospora</name>
    <dbReference type="NCBI Taxonomy" id="1851006"/>
    <lineage>
        <taxon>Eukaryota</taxon>
        <taxon>Fungi</taxon>
        <taxon>Dikarya</taxon>
        <taxon>Ascomycota</taxon>
        <taxon>Pezizomycotina</taxon>
        <taxon>Eurotiomycetes</taxon>
        <taxon>Chaetothyriomycetidae</taxon>
        <taxon>Chaetothyriales</taxon>
        <taxon>Herpotrichiellaceae</taxon>
        <taxon>Phialophora</taxon>
    </lineage>
</organism>
<keyword evidence="3" id="KW-1185">Reference proteome</keyword>
<proteinExistence type="predicted"/>
<protein>
    <submittedName>
        <fullName evidence="2">Uncharacterized protein</fullName>
    </submittedName>
</protein>
<sequence>MNQRRRFPQRSTSSSPSKSHDQTPLALHQGGCGGACVEDRRSPENVGHITIDRIAGCLSNRSTALACPSHDALGVPKAENIASTVRGGTSMHANHAFGNPKHLPDAD</sequence>
<feature type="region of interest" description="Disordered" evidence="1">
    <location>
        <begin position="1"/>
        <end position="34"/>
    </location>
</feature>